<evidence type="ECO:0000313" key="3">
    <source>
        <dbReference type="EMBL" id="PDW01370.1"/>
    </source>
</evidence>
<dbReference type="SUPFAM" id="SSF49265">
    <property type="entry name" value="Fibronectin type III"/>
    <property type="match status" value="1"/>
</dbReference>
<feature type="region of interest" description="Disordered" evidence="1">
    <location>
        <begin position="357"/>
        <end position="387"/>
    </location>
</feature>
<evidence type="ECO:0000256" key="1">
    <source>
        <dbReference type="SAM" id="MobiDB-lite"/>
    </source>
</evidence>
<dbReference type="OrthoDB" id="134598at2"/>
<gene>
    <name evidence="3" type="ORF">CJ255_19255</name>
</gene>
<organism evidence="3 4">
    <name type="scientific">Candidatus Viridilinea mediisalina</name>
    <dbReference type="NCBI Taxonomy" id="2024553"/>
    <lineage>
        <taxon>Bacteria</taxon>
        <taxon>Bacillati</taxon>
        <taxon>Chloroflexota</taxon>
        <taxon>Chloroflexia</taxon>
        <taxon>Chloroflexales</taxon>
        <taxon>Chloroflexineae</taxon>
        <taxon>Oscillochloridaceae</taxon>
        <taxon>Candidatus Viridilinea</taxon>
    </lineage>
</organism>
<dbReference type="PROSITE" id="PS50853">
    <property type="entry name" value="FN3"/>
    <property type="match status" value="1"/>
</dbReference>
<dbReference type="InterPro" id="IPR003961">
    <property type="entry name" value="FN3_dom"/>
</dbReference>
<name>A0A2A6REP4_9CHLR</name>
<evidence type="ECO:0000259" key="2">
    <source>
        <dbReference type="PROSITE" id="PS50853"/>
    </source>
</evidence>
<dbReference type="CDD" id="cd00063">
    <property type="entry name" value="FN3"/>
    <property type="match status" value="1"/>
</dbReference>
<protein>
    <recommendedName>
        <fullName evidence="2">Fibronectin type-III domain-containing protein</fullName>
    </recommendedName>
</protein>
<dbReference type="InterPro" id="IPR013783">
    <property type="entry name" value="Ig-like_fold"/>
</dbReference>
<dbReference type="NCBIfam" id="NF038128">
    <property type="entry name" value="choice_anch_J"/>
    <property type="match status" value="2"/>
</dbReference>
<dbReference type="Gene3D" id="2.60.40.10">
    <property type="entry name" value="Immunoglobulins"/>
    <property type="match status" value="1"/>
</dbReference>
<dbReference type="Proteomes" id="UP000220527">
    <property type="component" value="Unassembled WGS sequence"/>
</dbReference>
<accession>A0A2A6REP4</accession>
<dbReference type="InterPro" id="IPR036116">
    <property type="entry name" value="FN3_sf"/>
</dbReference>
<reference evidence="4" key="1">
    <citation type="submission" date="2017-08" db="EMBL/GenBank/DDBJ databases">
        <authorList>
            <person name="Grouzdev D.S."/>
            <person name="Gaisin V.A."/>
            <person name="Rysina M.S."/>
            <person name="Gorlenko V.M."/>
        </authorList>
    </citation>
    <scope>NUCLEOTIDE SEQUENCE [LARGE SCALE GENOMIC DNA]</scope>
    <source>
        <strain evidence="4">Kir15-3F</strain>
    </source>
</reference>
<dbReference type="EMBL" id="NQWI01000143">
    <property type="protein sequence ID" value="PDW01370.1"/>
    <property type="molecule type" value="Genomic_DNA"/>
</dbReference>
<comment type="caution">
    <text evidence="3">The sequence shown here is derived from an EMBL/GenBank/DDBJ whole genome shotgun (WGS) entry which is preliminary data.</text>
</comment>
<proteinExistence type="predicted"/>
<dbReference type="SMART" id="SM00060">
    <property type="entry name" value="FN3"/>
    <property type="match status" value="1"/>
</dbReference>
<feature type="domain" description="Fibronectin type-III" evidence="2">
    <location>
        <begin position="104"/>
        <end position="192"/>
    </location>
</feature>
<dbReference type="AlphaFoldDB" id="A0A2A6REP4"/>
<evidence type="ECO:0000313" key="4">
    <source>
        <dbReference type="Proteomes" id="UP000220527"/>
    </source>
</evidence>
<dbReference type="Pfam" id="PF00041">
    <property type="entry name" value="fn3"/>
    <property type="match status" value="1"/>
</dbReference>
<keyword evidence="4" id="KW-1185">Reference proteome</keyword>
<sequence length="387" mass="41603">MDTSLITPQFSLAGVSTARLQFQTFFRPHGNSTADVDVSIDGGTTWTNVWRTTTQVSGLITVNLSAQAANQSNVRLRFRYYNATWDWYWQLDDVRVEGVSAAAAPTGLSATVNGSQVALSWNAVTGANQYRVERSPDGTTWNALTTVAGSITRFTDSQGLTCGRTYSYRVLALNAAGPSAPSNVATAEFPACADIQGLNEAFTATTTPAGWSVQNNVPGDGWRFDDPANRKSILRDTDNFAIVERLIGSNQAIDTELRTPPLNLAGRPAVSLSFRTFFFISSGNAVADVDVSSDGGTSWTNVWRATQTKNSNPLRTITVDLTATAGNRNNVIVRFRLSSETSSSLWIVDDVRIESQAPPATPTNLSAALDAGGGDQADLDGRRNPQF</sequence>
<dbReference type="Gene3D" id="2.60.120.200">
    <property type="match status" value="2"/>
</dbReference>